<gene>
    <name evidence="7" type="ORF">BV898_16050</name>
</gene>
<dbReference type="PROSITE" id="PS50250">
    <property type="entry name" value="PCI"/>
    <property type="match status" value="1"/>
</dbReference>
<evidence type="ECO:0000256" key="3">
    <source>
        <dbReference type="ARBA" id="ARBA00022490"/>
    </source>
</evidence>
<feature type="region of interest" description="Disordered" evidence="5">
    <location>
        <begin position="1"/>
        <end position="26"/>
    </location>
</feature>
<dbReference type="InterPro" id="IPR036390">
    <property type="entry name" value="WH_DNA-bd_sf"/>
</dbReference>
<evidence type="ECO:0000256" key="1">
    <source>
        <dbReference type="ARBA" id="ARBA00004123"/>
    </source>
</evidence>
<dbReference type="EMBL" id="MTYJ01000232">
    <property type="protein sequence ID" value="OWA51573.1"/>
    <property type="molecule type" value="Genomic_DNA"/>
</dbReference>
<evidence type="ECO:0000313" key="8">
    <source>
        <dbReference type="Proteomes" id="UP000192578"/>
    </source>
</evidence>
<dbReference type="SMART" id="SM00088">
    <property type="entry name" value="PINT"/>
    <property type="match status" value="1"/>
</dbReference>
<dbReference type="OrthoDB" id="194139at2759"/>
<reference evidence="8" key="1">
    <citation type="submission" date="2017-01" db="EMBL/GenBank/DDBJ databases">
        <title>Comparative genomics of anhydrobiosis in the tardigrade Hypsibius dujardini.</title>
        <authorList>
            <person name="Yoshida Y."/>
            <person name="Koutsovoulos G."/>
            <person name="Laetsch D."/>
            <person name="Stevens L."/>
            <person name="Kumar S."/>
            <person name="Horikawa D."/>
            <person name="Ishino K."/>
            <person name="Komine S."/>
            <person name="Tomita M."/>
            <person name="Blaxter M."/>
            <person name="Arakawa K."/>
        </authorList>
    </citation>
    <scope>NUCLEOTIDE SEQUENCE [LARGE SCALE GENOMIC DNA]</scope>
    <source>
        <strain evidence="8">Z151</strain>
    </source>
</reference>
<comment type="caution">
    <text evidence="7">The sequence shown here is derived from an EMBL/GenBank/DDBJ whole genome shotgun (WGS) entry which is preliminary data.</text>
</comment>
<keyword evidence="3" id="KW-0963">Cytoplasm</keyword>
<feature type="domain" description="PCI" evidence="6">
    <location>
        <begin position="251"/>
        <end position="413"/>
    </location>
</feature>
<keyword evidence="8" id="KW-1185">Reference proteome</keyword>
<dbReference type="Gene3D" id="1.25.40.570">
    <property type="match status" value="1"/>
</dbReference>
<proteinExistence type="predicted"/>
<dbReference type="SUPFAM" id="SSF46785">
    <property type="entry name" value="Winged helix' DNA-binding domain"/>
    <property type="match status" value="1"/>
</dbReference>
<protein>
    <submittedName>
        <fullName evidence="7">COP9 signalosome complex subunit 2</fullName>
    </submittedName>
</protein>
<evidence type="ECO:0000256" key="2">
    <source>
        <dbReference type="ARBA" id="ARBA00004496"/>
    </source>
</evidence>
<comment type="subcellular location">
    <subcellularLocation>
        <location evidence="2">Cytoplasm</location>
    </subcellularLocation>
    <subcellularLocation>
        <location evidence="1">Nucleus</location>
    </subcellularLocation>
</comment>
<dbReference type="Pfam" id="PF01399">
    <property type="entry name" value="PCI"/>
    <property type="match status" value="1"/>
</dbReference>
<dbReference type="AlphaFoldDB" id="A0A9X6RKT9"/>
<dbReference type="SMART" id="SM00753">
    <property type="entry name" value="PAM"/>
    <property type="match status" value="1"/>
</dbReference>
<dbReference type="FunFam" id="1.25.40.570:FF:000006">
    <property type="entry name" value="COP9 signalosome complex subunit 2"/>
    <property type="match status" value="1"/>
</dbReference>
<dbReference type="GO" id="GO:0005634">
    <property type="term" value="C:nucleus"/>
    <property type="evidence" value="ECO:0007669"/>
    <property type="project" value="UniProtKB-SubCell"/>
</dbReference>
<keyword evidence="4" id="KW-0539">Nucleus</keyword>
<dbReference type="InterPro" id="IPR011990">
    <property type="entry name" value="TPR-like_helical_dom_sf"/>
</dbReference>
<name>A0A9X6RKT9_HYPEX</name>
<dbReference type="PANTHER" id="PTHR10678">
    <property type="entry name" value="26S PROTEASOME NON-ATPASE REGULATORY SUBUNIT 11/COP9 SIGNALOSOME COMPLEX SUBUNIT 2"/>
    <property type="match status" value="1"/>
</dbReference>
<evidence type="ECO:0000313" key="7">
    <source>
        <dbReference type="EMBL" id="OWA51573.1"/>
    </source>
</evidence>
<organism evidence="7 8">
    <name type="scientific">Hypsibius exemplaris</name>
    <name type="common">Freshwater tardigrade</name>
    <dbReference type="NCBI Taxonomy" id="2072580"/>
    <lineage>
        <taxon>Eukaryota</taxon>
        <taxon>Metazoa</taxon>
        <taxon>Ecdysozoa</taxon>
        <taxon>Tardigrada</taxon>
        <taxon>Eutardigrada</taxon>
        <taxon>Parachela</taxon>
        <taxon>Hypsibioidea</taxon>
        <taxon>Hypsibiidae</taxon>
        <taxon>Hypsibius</taxon>
    </lineage>
</organism>
<evidence type="ECO:0000259" key="6">
    <source>
        <dbReference type="PROSITE" id="PS50250"/>
    </source>
</evidence>
<dbReference type="SUPFAM" id="SSF48452">
    <property type="entry name" value="TPR-like"/>
    <property type="match status" value="1"/>
</dbReference>
<dbReference type="InterPro" id="IPR050871">
    <property type="entry name" value="26S_Proteasome/COP9_Components"/>
</dbReference>
<dbReference type="InterPro" id="IPR000717">
    <property type="entry name" value="PCI_dom"/>
</dbReference>
<accession>A0A9X6RKT9</accession>
<dbReference type="GO" id="GO:0005737">
    <property type="term" value="C:cytoplasm"/>
    <property type="evidence" value="ECO:0007669"/>
    <property type="project" value="UniProtKB-SubCell"/>
</dbReference>
<sequence length="445" mass="51749">MGDEDDFVMEDDDFAYEEDGGEEPDVDLENQYYNAKAMKEDDPRLAIEQFQSVVTLEGDNKGEWGFKAHKQMIKLLFRQGNQDEMMRKYRELLTYTKSAVTRNYSEKSINGILDYMSTSNNMDLLQDFYQTTLDSLKISKNERLWHKTLMKLGKLYFERGEYQKCQKIIKQLRQSCQTESGEEDLKKGTQLLEIYALEIQVHTAQKNNKALKRLYEQSLRVKSAIPHPNIMGVIRECGGKMHLRESEFEQAHTDFFEAFKNYDESGSPRRITCLKYLVLASMLMKSGINPFESQEAKAYRNDSQILAMTDLIEAYQAHNIKKFENILKTSGNHLMEDEFIREHIEMLLGNIRTEILKKLILPYERLSLQYVARELSSPLQDVVQLVKTCILDGVIKGLIHQPSETLILADTDPDMKMASSKPLLDWLNCTKKLHDETIERMIKNL</sequence>
<evidence type="ECO:0000256" key="5">
    <source>
        <dbReference type="SAM" id="MobiDB-lite"/>
    </source>
</evidence>
<evidence type="ECO:0000256" key="4">
    <source>
        <dbReference type="ARBA" id="ARBA00023242"/>
    </source>
</evidence>
<dbReference type="Proteomes" id="UP000192578">
    <property type="component" value="Unassembled WGS sequence"/>
</dbReference>